<accession>A0ABP1QI37</accession>
<dbReference type="NCBIfam" id="NF001913">
    <property type="entry name" value="PRK00696.1"/>
    <property type="match status" value="1"/>
</dbReference>
<dbReference type="EMBL" id="CAXLJM020000035">
    <property type="protein sequence ID" value="CAL8103849.1"/>
    <property type="molecule type" value="Genomic_DNA"/>
</dbReference>
<keyword evidence="2 6" id="KW-0436">Ligase</keyword>
<protein>
    <recommendedName>
        <fullName evidence="6">Succinate--CoA ligase [ADP-forming] subunit beta, mitochondrial</fullName>
        <ecNumber evidence="6">6.2.1.5</ecNumber>
    </recommendedName>
    <alternativeName>
        <fullName evidence="6">Succinyl-CoA synthetase beta chain</fullName>
        <shortName evidence="6">SCS-beta</shortName>
    </alternativeName>
</protein>
<dbReference type="InterPro" id="IPR016102">
    <property type="entry name" value="Succinyl-CoA_synth-like"/>
</dbReference>
<keyword evidence="5 6" id="KW-0460">Magnesium</keyword>
<evidence type="ECO:0000259" key="8">
    <source>
        <dbReference type="Pfam" id="PF00549"/>
    </source>
</evidence>
<feature type="binding site" evidence="6">
    <location>
        <position position="143"/>
    </location>
    <ligand>
        <name>ATP</name>
        <dbReference type="ChEBI" id="CHEBI:30616"/>
    </ligand>
</feature>
<dbReference type="PANTHER" id="PTHR11815:SF10">
    <property type="entry name" value="SUCCINATE--COA LIGASE [GDP-FORMING] SUBUNIT BETA, MITOCHONDRIAL"/>
    <property type="match status" value="1"/>
</dbReference>
<evidence type="ECO:0000256" key="4">
    <source>
        <dbReference type="ARBA" id="ARBA00022741"/>
    </source>
</evidence>
<reference evidence="10 11" key="1">
    <citation type="submission" date="2024-08" db="EMBL/GenBank/DDBJ databases">
        <authorList>
            <person name="Cucini C."/>
            <person name="Frati F."/>
        </authorList>
    </citation>
    <scope>NUCLEOTIDE SEQUENCE [LARGE SCALE GENOMIC DNA]</scope>
</reference>
<sequence length="425" mass="45854">MWKNTIKTLSLSCQLYRHQKNQLEISKRFLNLLEYQGKAILDKSGVAVQKFVVVDDASQILSKVSNFRVDEYVIKAQVHAGGRGKGHFDTGFKGGVHILKVSKKVPDIVAAMLGNKLITKQTPPGGVPVNSVMIAESVDIFEEKYLCFLLDRSSSGPICIASPAGGVDIEQVAESNPEKIKTVSIDVMEGLTLSSALEIARFLEFDPKSVDQAASEIAKLYDVFMKYDVTQLEINPFASTNRGVLCVDAKVQIDDNACFRQKAIFDDESTAESDPREVEAAKYNLNYIQMNGNIGCLVNGAGLAMATMDIIKLYGGEPANFLDVGGAVQENQVTEAFRIISSDPSVKAILVNVFGGIVNCATIASGVIAAVKNIGLKVPLVVRLEGTNVHNAKKMLADSGLKILSAEDLGDAAQKAVRCLTVRPP</sequence>
<evidence type="ECO:0000313" key="11">
    <source>
        <dbReference type="Proteomes" id="UP001642540"/>
    </source>
</evidence>
<comment type="pathway">
    <text evidence="1 6">Carbohydrate metabolism; tricarboxylic acid cycle; succinate from succinyl-CoA (ligase route): step 1/1.</text>
</comment>
<dbReference type="SUPFAM" id="SSF56059">
    <property type="entry name" value="Glutathione synthetase ATP-binding domain-like"/>
    <property type="match status" value="1"/>
</dbReference>
<dbReference type="InterPro" id="IPR017866">
    <property type="entry name" value="Succ-CoA_synthase_bsu_CS"/>
</dbReference>
<dbReference type="PIRSF" id="PIRSF001554">
    <property type="entry name" value="SucCS_beta"/>
    <property type="match status" value="1"/>
</dbReference>
<evidence type="ECO:0000256" key="1">
    <source>
        <dbReference type="ARBA" id="ARBA00005064"/>
    </source>
</evidence>
<dbReference type="PROSITE" id="PS01217">
    <property type="entry name" value="SUCCINYL_COA_LIG_3"/>
    <property type="match status" value="1"/>
</dbReference>
<evidence type="ECO:0000256" key="6">
    <source>
        <dbReference type="HAMAP-Rule" id="MF_03219"/>
    </source>
</evidence>
<dbReference type="InterPro" id="IPR013650">
    <property type="entry name" value="ATP-grasp_succ-CoA_synth-type"/>
</dbReference>
<comment type="catalytic activity">
    <reaction evidence="6">
        <text>succinate + ATP + CoA = succinyl-CoA + ADP + phosphate</text>
        <dbReference type="Rhea" id="RHEA:17661"/>
        <dbReference type="ChEBI" id="CHEBI:30031"/>
        <dbReference type="ChEBI" id="CHEBI:30616"/>
        <dbReference type="ChEBI" id="CHEBI:43474"/>
        <dbReference type="ChEBI" id="CHEBI:57287"/>
        <dbReference type="ChEBI" id="CHEBI:57292"/>
        <dbReference type="ChEBI" id="CHEBI:456216"/>
        <dbReference type="EC" id="6.2.1.5"/>
    </reaction>
</comment>
<dbReference type="SUPFAM" id="SSF52210">
    <property type="entry name" value="Succinyl-CoA synthetase domains"/>
    <property type="match status" value="1"/>
</dbReference>
<keyword evidence="6" id="KW-0067">ATP-binding</keyword>
<comment type="similarity">
    <text evidence="6 7">Belongs to the succinate/malate CoA ligase beta subunit family.</text>
</comment>
<feature type="binding site" evidence="6">
    <location>
        <position position="75"/>
    </location>
    <ligand>
        <name>ATP</name>
        <dbReference type="ChEBI" id="CHEBI:30616"/>
    </ligand>
</feature>
<evidence type="ECO:0000256" key="3">
    <source>
        <dbReference type="ARBA" id="ARBA00022723"/>
    </source>
</evidence>
<feature type="binding site" evidence="6">
    <location>
        <begin position="82"/>
        <end position="84"/>
    </location>
    <ligand>
        <name>ATP</name>
        <dbReference type="ChEBI" id="CHEBI:30616"/>
    </ligand>
</feature>
<name>A0ABP1QI37_9HEXA</name>
<feature type="binding site" evidence="6">
    <location>
        <position position="248"/>
    </location>
    <ligand>
        <name>Mg(2+)</name>
        <dbReference type="ChEBI" id="CHEBI:18420"/>
    </ligand>
</feature>
<evidence type="ECO:0000256" key="2">
    <source>
        <dbReference type="ARBA" id="ARBA00022598"/>
    </source>
</evidence>
<evidence type="ECO:0000313" key="10">
    <source>
        <dbReference type="EMBL" id="CAL8103849.1"/>
    </source>
</evidence>
<keyword evidence="3 6" id="KW-0479">Metal-binding</keyword>
<dbReference type="InterPro" id="IPR013815">
    <property type="entry name" value="ATP_grasp_subdomain_1"/>
</dbReference>
<keyword evidence="6" id="KW-0816">Tricarboxylic acid cycle</keyword>
<organism evidence="10 11">
    <name type="scientific">Orchesella dallaii</name>
    <dbReference type="NCBI Taxonomy" id="48710"/>
    <lineage>
        <taxon>Eukaryota</taxon>
        <taxon>Metazoa</taxon>
        <taxon>Ecdysozoa</taxon>
        <taxon>Arthropoda</taxon>
        <taxon>Hexapoda</taxon>
        <taxon>Collembola</taxon>
        <taxon>Entomobryomorpha</taxon>
        <taxon>Entomobryoidea</taxon>
        <taxon>Orchesellidae</taxon>
        <taxon>Orchesellinae</taxon>
        <taxon>Orchesella</taxon>
    </lineage>
</organism>
<keyword evidence="4 6" id="KW-0547">Nucleotide-binding</keyword>
<comment type="function">
    <text evidence="6">Succinyl-CoA synthetase functions in the citric acid cycle (TCA), coupling the hydrolysis of succinyl-CoA to the synthesis of ATP and thus represents the only step of substrate-level phosphorylation in the TCA. The beta subunit provides nucleotide specificity of the enzyme and binds the substrate succinate, while the binding sites for coenzyme A and phosphate are found in the alpha subunit.</text>
</comment>
<feature type="binding site" evidence="6">
    <location>
        <position position="235"/>
    </location>
    <ligand>
        <name>Mg(2+)</name>
        <dbReference type="ChEBI" id="CHEBI:18420"/>
    </ligand>
</feature>
<dbReference type="Gene3D" id="3.30.1490.20">
    <property type="entry name" value="ATP-grasp fold, A domain"/>
    <property type="match status" value="1"/>
</dbReference>
<dbReference type="InterPro" id="IPR005811">
    <property type="entry name" value="SUCC_ACL_C"/>
</dbReference>
<feature type="domain" description="ATP-citrate synthase/succinyl-CoA ligase C-terminal" evidence="8">
    <location>
        <begin position="297"/>
        <end position="417"/>
    </location>
</feature>
<evidence type="ECO:0000256" key="5">
    <source>
        <dbReference type="ARBA" id="ARBA00022842"/>
    </source>
</evidence>
<comment type="subcellular location">
    <subcellularLocation>
        <location evidence="6">Mitochondrion</location>
    </subcellularLocation>
</comment>
<feature type="domain" description="ATP-grasp fold succinyl-CoA synthetase-type" evidence="9">
    <location>
        <begin position="31"/>
        <end position="238"/>
    </location>
</feature>
<comment type="caution">
    <text evidence="10">The sequence shown here is derived from an EMBL/GenBank/DDBJ whole genome shotgun (WGS) entry which is preliminary data.</text>
</comment>
<comment type="subunit">
    <text evidence="6 7">Heterodimer of an alpha and a beta subunit.</text>
</comment>
<dbReference type="HAMAP" id="MF_00558">
    <property type="entry name" value="Succ_CoA_beta"/>
    <property type="match status" value="1"/>
</dbReference>
<dbReference type="Pfam" id="PF08442">
    <property type="entry name" value="ATP-grasp_2"/>
    <property type="match status" value="1"/>
</dbReference>
<dbReference type="EC" id="6.2.1.5" evidence="6"/>
<dbReference type="InterPro" id="IPR005809">
    <property type="entry name" value="Succ_CoA_ligase-like_bsu"/>
</dbReference>
<proteinExistence type="inferred from homology"/>
<dbReference type="NCBIfam" id="TIGR01016">
    <property type="entry name" value="sucCoAbeta"/>
    <property type="match status" value="1"/>
</dbReference>
<dbReference type="Gene3D" id="3.40.50.261">
    <property type="entry name" value="Succinyl-CoA synthetase domains"/>
    <property type="match status" value="1"/>
</dbReference>
<evidence type="ECO:0000259" key="9">
    <source>
        <dbReference type="Pfam" id="PF08442"/>
    </source>
</evidence>
<gene>
    <name evidence="10" type="ORF">ODALV1_LOCUS11573</name>
</gene>
<feature type="binding site" evidence="6">
    <location>
        <begin position="356"/>
        <end position="358"/>
    </location>
    <ligand>
        <name>substrate</name>
        <note>ligand shared with subunit alpha</note>
    </ligand>
</feature>
<comment type="cofactor">
    <cofactor evidence="6">
        <name>Mg(2+)</name>
        <dbReference type="ChEBI" id="CHEBI:18420"/>
    </cofactor>
    <text evidence="6">Binds 1 Mg(2+) ion per subunit.</text>
</comment>
<dbReference type="Gene3D" id="3.30.470.20">
    <property type="entry name" value="ATP-grasp fold, B domain"/>
    <property type="match status" value="1"/>
</dbReference>
<dbReference type="Proteomes" id="UP001642540">
    <property type="component" value="Unassembled WGS sequence"/>
</dbReference>
<keyword evidence="11" id="KW-1185">Reference proteome</keyword>
<dbReference type="Pfam" id="PF00549">
    <property type="entry name" value="Ligase_CoA"/>
    <property type="match status" value="1"/>
</dbReference>
<keyword evidence="6" id="KW-0496">Mitochondrion</keyword>
<feature type="binding site" evidence="6">
    <location>
        <position position="299"/>
    </location>
    <ligand>
        <name>substrate</name>
        <note>ligand shared with subunit alpha</note>
    </ligand>
</feature>
<dbReference type="PANTHER" id="PTHR11815">
    <property type="entry name" value="SUCCINYL-COA SYNTHETASE BETA CHAIN"/>
    <property type="match status" value="1"/>
</dbReference>
<evidence type="ECO:0000256" key="7">
    <source>
        <dbReference type="RuleBase" id="RU361258"/>
    </source>
</evidence>